<comment type="pathway">
    <text evidence="3">Carbohydrate metabolism; galactose metabolism.</text>
</comment>
<dbReference type="EMBL" id="JBJXCW010000014">
    <property type="protein sequence ID" value="MFN0298346.1"/>
    <property type="molecule type" value="Genomic_DNA"/>
</dbReference>
<dbReference type="Pfam" id="PF01370">
    <property type="entry name" value="Epimerase"/>
    <property type="match status" value="1"/>
</dbReference>
<evidence type="ECO:0000256" key="11">
    <source>
        <dbReference type="ARBA" id="ARBA00033067"/>
    </source>
</evidence>
<keyword evidence="8" id="KW-0299">Galactose metabolism</keyword>
<dbReference type="GO" id="GO:0003978">
    <property type="term" value="F:UDP-glucose 4-epimerase activity"/>
    <property type="evidence" value="ECO:0007669"/>
    <property type="project" value="UniProtKB-EC"/>
</dbReference>
<keyword evidence="7" id="KW-0520">NAD</keyword>
<dbReference type="RefSeq" id="WP_053577842.1">
    <property type="nucleotide sequence ID" value="NZ_FMBK01000012.1"/>
</dbReference>
<evidence type="ECO:0000313" key="15">
    <source>
        <dbReference type="Proteomes" id="UP000243661"/>
    </source>
</evidence>
<dbReference type="SUPFAM" id="SSF51735">
    <property type="entry name" value="NAD(P)-binding Rossmann-fold domains"/>
    <property type="match status" value="1"/>
</dbReference>
<evidence type="ECO:0000256" key="9">
    <source>
        <dbReference type="ARBA" id="ARBA00023235"/>
    </source>
</evidence>
<reference evidence="14 15" key="1">
    <citation type="submission" date="2016-08" db="EMBL/GenBank/DDBJ databases">
        <authorList>
            <person name="Seilhamer J.J."/>
        </authorList>
    </citation>
    <scope>NUCLEOTIDE SEQUENCE [LARGE SCALE GENOMIC DNA]</scope>
    <source>
        <strain evidence="14 15">ANC 4874</strain>
    </source>
</reference>
<sequence>MILVTGGLGFIGSHIALSLMAHGQEVIIVDNLSNANLQTLERLEYISGRYVPFVKIDIRNTPALNKVFEQYSVEAVIHTAGFKSIEESALKPLEYYNDNVSCIMSLLRAMQRTGIRTLVHLSSLAVYGKSSLNLLEEMPFDYAYPNPYIKSQQMIEEIIRDTALTDSEWKIAILRLSNIAGAFEHAVLGEFVAPLPKNIIPLALQVAAKQRDYVELRQQAQTSDSTAERSFLHVLDCCDAILATLHWLSAQQHVCEAFNISGSTVSIRALLDEVSKVTHTEINTLEAHIYPAAELDQIGATSEKAFKTLNWKAQRSLNKTIEDAWRFYQHTLNGN</sequence>
<dbReference type="Gene3D" id="3.40.50.720">
    <property type="entry name" value="NAD(P)-binding Rossmann-like Domain"/>
    <property type="match status" value="1"/>
</dbReference>
<evidence type="ECO:0000256" key="2">
    <source>
        <dbReference type="ARBA" id="ARBA00001911"/>
    </source>
</evidence>
<dbReference type="PANTHER" id="PTHR43725">
    <property type="entry name" value="UDP-GLUCOSE 4-EPIMERASE"/>
    <property type="match status" value="1"/>
</dbReference>
<feature type="domain" description="NAD-dependent epimerase/dehydratase" evidence="12">
    <location>
        <begin position="2"/>
        <end position="253"/>
    </location>
</feature>
<dbReference type="GO" id="GO:0006012">
    <property type="term" value="P:galactose metabolic process"/>
    <property type="evidence" value="ECO:0007669"/>
    <property type="project" value="UniProtKB-KW"/>
</dbReference>
<dbReference type="EC" id="5.1.3.2" evidence="5"/>
<dbReference type="PANTHER" id="PTHR43725:SF47">
    <property type="entry name" value="UDP-GLUCOSE 4-EPIMERASE"/>
    <property type="match status" value="1"/>
</dbReference>
<gene>
    <name evidence="13" type="ORF">ACKVE0_12540</name>
    <name evidence="14" type="ORF">GA0116959_11280</name>
</gene>
<name>A0A1C4GX75_9GAMM</name>
<comment type="cofactor">
    <cofactor evidence="2">
        <name>NAD(+)</name>
        <dbReference type="ChEBI" id="CHEBI:57540"/>
    </cofactor>
</comment>
<dbReference type="InterPro" id="IPR036291">
    <property type="entry name" value="NAD(P)-bd_dom_sf"/>
</dbReference>
<evidence type="ECO:0000256" key="5">
    <source>
        <dbReference type="ARBA" id="ARBA00013189"/>
    </source>
</evidence>
<proteinExistence type="inferred from homology"/>
<evidence type="ECO:0000256" key="4">
    <source>
        <dbReference type="ARBA" id="ARBA00007637"/>
    </source>
</evidence>
<dbReference type="Proteomes" id="UP000243661">
    <property type="component" value="Unassembled WGS sequence"/>
</dbReference>
<dbReference type="OrthoDB" id="9803010at2"/>
<dbReference type="GO" id="GO:0005829">
    <property type="term" value="C:cytosol"/>
    <property type="evidence" value="ECO:0007669"/>
    <property type="project" value="TreeGrafter"/>
</dbReference>
<comment type="similarity">
    <text evidence="4">Belongs to the NAD(P)-dependent epimerase/dehydratase family.</text>
</comment>
<organism evidence="14 15">
    <name type="scientific">Acinetobacter albensis</name>
    <dbReference type="NCBI Taxonomy" id="1673609"/>
    <lineage>
        <taxon>Bacteria</taxon>
        <taxon>Pseudomonadati</taxon>
        <taxon>Pseudomonadota</taxon>
        <taxon>Gammaproteobacteria</taxon>
        <taxon>Moraxellales</taxon>
        <taxon>Moraxellaceae</taxon>
        <taxon>Acinetobacter</taxon>
    </lineage>
</organism>
<protein>
    <recommendedName>
        <fullName evidence="6">UDP-glucose 4-epimerase</fullName>
        <ecNumber evidence="5">5.1.3.2</ecNumber>
    </recommendedName>
    <alternativeName>
        <fullName evidence="11">Galactowaldenase</fullName>
    </alternativeName>
    <alternativeName>
        <fullName evidence="10">UDP-galactose 4-epimerase</fullName>
    </alternativeName>
</protein>
<accession>A0A1C4GX75</accession>
<evidence type="ECO:0000256" key="8">
    <source>
        <dbReference type="ARBA" id="ARBA00023144"/>
    </source>
</evidence>
<evidence type="ECO:0000313" key="16">
    <source>
        <dbReference type="Proteomes" id="UP001632339"/>
    </source>
</evidence>
<keyword evidence="9" id="KW-0413">Isomerase</keyword>
<evidence type="ECO:0000256" key="3">
    <source>
        <dbReference type="ARBA" id="ARBA00004947"/>
    </source>
</evidence>
<evidence type="ECO:0000256" key="6">
    <source>
        <dbReference type="ARBA" id="ARBA00018569"/>
    </source>
</evidence>
<evidence type="ECO:0000259" key="12">
    <source>
        <dbReference type="Pfam" id="PF01370"/>
    </source>
</evidence>
<keyword evidence="8" id="KW-0119">Carbohydrate metabolism</keyword>
<dbReference type="Gene3D" id="3.90.25.10">
    <property type="entry name" value="UDP-galactose 4-epimerase, domain 1"/>
    <property type="match status" value="1"/>
</dbReference>
<reference evidence="13 16" key="2">
    <citation type="submission" date="2024-12" db="EMBL/GenBank/DDBJ databases">
        <title>C001-4G Acinetobacter sp. assembled genome.</title>
        <authorList>
            <person name="D'Arcy K."/>
            <person name="Kingdon A.D.H."/>
            <person name="Breen A."/>
            <person name="Mckeown C."/>
            <person name="Allman E."/>
            <person name="Sharma P."/>
            <person name="Mcleman A."/>
            <person name="Roberts A.P."/>
        </authorList>
    </citation>
    <scope>NUCLEOTIDE SEQUENCE [LARGE SCALE GENOMIC DNA]</scope>
    <source>
        <strain evidence="13 16">C1-4G</strain>
    </source>
</reference>
<dbReference type="AlphaFoldDB" id="A0A1C4GX75"/>
<evidence type="ECO:0000256" key="10">
    <source>
        <dbReference type="ARBA" id="ARBA00031367"/>
    </source>
</evidence>
<dbReference type="Proteomes" id="UP001632339">
    <property type="component" value="Unassembled WGS sequence"/>
</dbReference>
<evidence type="ECO:0000313" key="14">
    <source>
        <dbReference type="EMBL" id="SCC72807.1"/>
    </source>
</evidence>
<keyword evidence="16" id="KW-1185">Reference proteome</keyword>
<comment type="catalytic activity">
    <reaction evidence="1">
        <text>UDP-alpha-D-glucose = UDP-alpha-D-galactose</text>
        <dbReference type="Rhea" id="RHEA:22168"/>
        <dbReference type="ChEBI" id="CHEBI:58885"/>
        <dbReference type="ChEBI" id="CHEBI:66914"/>
        <dbReference type="EC" id="5.1.3.2"/>
    </reaction>
</comment>
<dbReference type="EMBL" id="FMBK01000012">
    <property type="protein sequence ID" value="SCC72807.1"/>
    <property type="molecule type" value="Genomic_DNA"/>
</dbReference>
<evidence type="ECO:0000256" key="7">
    <source>
        <dbReference type="ARBA" id="ARBA00023027"/>
    </source>
</evidence>
<evidence type="ECO:0000313" key="13">
    <source>
        <dbReference type="EMBL" id="MFN0298346.1"/>
    </source>
</evidence>
<evidence type="ECO:0000256" key="1">
    <source>
        <dbReference type="ARBA" id="ARBA00000083"/>
    </source>
</evidence>
<dbReference type="InterPro" id="IPR001509">
    <property type="entry name" value="Epimerase_deHydtase"/>
</dbReference>